<feature type="compositionally biased region" description="Polar residues" evidence="1">
    <location>
        <begin position="84"/>
        <end position="104"/>
    </location>
</feature>
<dbReference type="Proteomes" id="UP001199070">
    <property type="component" value="Unassembled WGS sequence"/>
</dbReference>
<dbReference type="EMBL" id="JAIZTC010000001">
    <property type="protein sequence ID" value="MCA8377876.1"/>
    <property type="molecule type" value="Genomic_DNA"/>
</dbReference>
<evidence type="ECO:0000313" key="3">
    <source>
        <dbReference type="Proteomes" id="UP001199070"/>
    </source>
</evidence>
<comment type="caution">
    <text evidence="2">The sequence shown here is derived from an EMBL/GenBank/DDBJ whole genome shotgun (WGS) entry which is preliminary data.</text>
</comment>
<sequence length="203" mass="21724">MQKFLLCETLSFFNTFITDDCALENSEATVTTSKIKIKLGAIEVEYEGSETFLKEELPALLSAVSDLYQRSQVNSAPTEANAETVVNGSPKGATNANGSVTSSNTPIVGTTSSVAARLNVKSGPDLILAAAARLTLGEGLHVMPRQRLIDEMKSAPSYCNKSVLGNLSRYLLNLVKDGKLNESSKDQYALTASCRAELEARLA</sequence>
<proteinExistence type="predicted"/>
<evidence type="ECO:0000313" key="2">
    <source>
        <dbReference type="EMBL" id="MCA8377876.1"/>
    </source>
</evidence>
<name>A0AAW4T7W3_9BURK</name>
<dbReference type="RefSeq" id="WP_226132699.1">
    <property type="nucleotide sequence ID" value="NZ_JAIZTC010000001.1"/>
</dbReference>
<feature type="region of interest" description="Disordered" evidence="1">
    <location>
        <begin position="75"/>
        <end position="104"/>
    </location>
</feature>
<evidence type="ECO:0000256" key="1">
    <source>
        <dbReference type="SAM" id="MobiDB-lite"/>
    </source>
</evidence>
<protein>
    <submittedName>
        <fullName evidence="2">Uncharacterized protein</fullName>
    </submittedName>
</protein>
<organism evidence="2 3">
    <name type="scientific">Burkholderia cenocepacia</name>
    <dbReference type="NCBI Taxonomy" id="95486"/>
    <lineage>
        <taxon>Bacteria</taxon>
        <taxon>Pseudomonadati</taxon>
        <taxon>Pseudomonadota</taxon>
        <taxon>Betaproteobacteria</taxon>
        <taxon>Burkholderiales</taxon>
        <taxon>Burkholderiaceae</taxon>
        <taxon>Burkholderia</taxon>
        <taxon>Burkholderia cepacia complex</taxon>
    </lineage>
</organism>
<dbReference type="AlphaFoldDB" id="A0AAW4T7W3"/>
<gene>
    <name evidence="2" type="ORF">LGN22_03155</name>
</gene>
<accession>A0AAW4T7W3</accession>
<reference evidence="2" key="1">
    <citation type="submission" date="2023-08" db="EMBL/GenBank/DDBJ databases">
        <title>A collection of bacterial strains from the Burkholderia cepacia Research Laboratory and Repository.</title>
        <authorList>
            <person name="Lipuma J."/>
            <person name="Spilker T."/>
        </authorList>
    </citation>
    <scope>NUCLEOTIDE SEQUENCE</scope>
    <source>
        <strain evidence="2">AU0862</strain>
    </source>
</reference>